<dbReference type="RefSeq" id="WP_012121679.1">
    <property type="nucleotide sequence ID" value="NC_009767.1"/>
</dbReference>
<keyword evidence="5" id="KW-0812">Transmembrane</keyword>
<dbReference type="SMART" id="SM00304">
    <property type="entry name" value="HAMP"/>
    <property type="match status" value="2"/>
</dbReference>
<feature type="domain" description="Methyl-accepting transducer" evidence="6">
    <location>
        <begin position="336"/>
        <end position="572"/>
    </location>
</feature>
<dbReference type="Gene3D" id="6.10.340.10">
    <property type="match status" value="1"/>
</dbReference>
<reference evidence="8 9" key="1">
    <citation type="submission" date="2007-08" db="EMBL/GenBank/DDBJ databases">
        <title>Complete sequence of Roseiflexus castenholzii DSM 13941.</title>
        <authorList>
            <consortium name="US DOE Joint Genome Institute"/>
            <person name="Copeland A."/>
            <person name="Lucas S."/>
            <person name="Lapidus A."/>
            <person name="Barry K."/>
            <person name="Glavina del Rio T."/>
            <person name="Dalin E."/>
            <person name="Tice H."/>
            <person name="Pitluck S."/>
            <person name="Thompson L.S."/>
            <person name="Brettin T."/>
            <person name="Bruce D."/>
            <person name="Detter J.C."/>
            <person name="Han C."/>
            <person name="Tapia R."/>
            <person name="Schmutz J."/>
            <person name="Larimer F."/>
            <person name="Land M."/>
            <person name="Hauser L."/>
            <person name="Kyrpides N."/>
            <person name="Mikhailova N."/>
            <person name="Bryant D.A."/>
            <person name="Hanada S."/>
            <person name="Tsukatani Y."/>
            <person name="Richardson P."/>
        </authorList>
    </citation>
    <scope>NUCLEOTIDE SEQUENCE [LARGE SCALE GENOMIC DNA]</scope>
    <source>
        <strain evidence="9">DSM 13941 / HLO8</strain>
    </source>
</reference>
<dbReference type="GO" id="GO:0007165">
    <property type="term" value="P:signal transduction"/>
    <property type="evidence" value="ECO:0007669"/>
    <property type="project" value="UniProtKB-KW"/>
</dbReference>
<dbReference type="STRING" id="383372.Rcas_3201"/>
<dbReference type="PANTHER" id="PTHR32089">
    <property type="entry name" value="METHYL-ACCEPTING CHEMOTAXIS PROTEIN MCPB"/>
    <property type="match status" value="1"/>
</dbReference>
<dbReference type="CDD" id="cd06225">
    <property type="entry name" value="HAMP"/>
    <property type="match status" value="2"/>
</dbReference>
<dbReference type="PANTHER" id="PTHR32089:SF112">
    <property type="entry name" value="LYSOZYME-LIKE PROTEIN-RELATED"/>
    <property type="match status" value="1"/>
</dbReference>
<comment type="similarity">
    <text evidence="2">Belongs to the methyl-accepting chemotaxis (MCP) protein family.</text>
</comment>
<dbReference type="eggNOG" id="COG0840">
    <property type="taxonomic scope" value="Bacteria"/>
</dbReference>
<dbReference type="SMART" id="SM00283">
    <property type="entry name" value="MA"/>
    <property type="match status" value="1"/>
</dbReference>
<organism evidence="8 9">
    <name type="scientific">Roseiflexus castenholzii (strain DSM 13941 / HLO8)</name>
    <dbReference type="NCBI Taxonomy" id="383372"/>
    <lineage>
        <taxon>Bacteria</taxon>
        <taxon>Bacillati</taxon>
        <taxon>Chloroflexota</taxon>
        <taxon>Chloroflexia</taxon>
        <taxon>Chloroflexales</taxon>
        <taxon>Roseiflexineae</taxon>
        <taxon>Roseiflexaceae</taxon>
        <taxon>Roseiflexus</taxon>
    </lineage>
</organism>
<dbReference type="GO" id="GO:0016020">
    <property type="term" value="C:membrane"/>
    <property type="evidence" value="ECO:0007669"/>
    <property type="project" value="InterPro"/>
</dbReference>
<accession>A7NNW1</accession>
<protein>
    <submittedName>
        <fullName evidence="8">Methyl-accepting chemotaxis sensory transducer</fullName>
    </submittedName>
</protein>
<dbReference type="PROSITE" id="PS50111">
    <property type="entry name" value="CHEMOTAXIS_TRANSDUC_2"/>
    <property type="match status" value="1"/>
</dbReference>
<dbReference type="Pfam" id="PF00015">
    <property type="entry name" value="MCPsignal"/>
    <property type="match status" value="1"/>
</dbReference>
<dbReference type="Gene3D" id="1.10.287.950">
    <property type="entry name" value="Methyl-accepting chemotaxis protein"/>
    <property type="match status" value="1"/>
</dbReference>
<feature type="coiled-coil region" evidence="4">
    <location>
        <begin position="256"/>
        <end position="283"/>
    </location>
</feature>
<dbReference type="HOGENOM" id="CLU_000445_107_27_0"/>
<dbReference type="Pfam" id="PF00672">
    <property type="entry name" value="HAMP"/>
    <property type="match status" value="2"/>
</dbReference>
<feature type="transmembrane region" description="Helical" evidence="5">
    <location>
        <begin position="189"/>
        <end position="209"/>
    </location>
</feature>
<dbReference type="SUPFAM" id="SSF58104">
    <property type="entry name" value="Methyl-accepting chemotaxis protein (MCP) signaling domain"/>
    <property type="match status" value="1"/>
</dbReference>
<gene>
    <name evidence="8" type="ordered locus">Rcas_3201</name>
</gene>
<keyword evidence="5" id="KW-1133">Transmembrane helix</keyword>
<keyword evidence="9" id="KW-1185">Reference proteome</keyword>
<dbReference type="SUPFAM" id="SSF158472">
    <property type="entry name" value="HAMP domain-like"/>
    <property type="match status" value="1"/>
</dbReference>
<dbReference type="AlphaFoldDB" id="A7NNW1"/>
<feature type="domain" description="HAMP" evidence="7">
    <location>
        <begin position="206"/>
        <end position="258"/>
    </location>
</feature>
<dbReference type="PROSITE" id="PS50885">
    <property type="entry name" value="HAMP"/>
    <property type="match status" value="2"/>
</dbReference>
<evidence type="ECO:0000256" key="5">
    <source>
        <dbReference type="SAM" id="Phobius"/>
    </source>
</evidence>
<evidence type="ECO:0000256" key="2">
    <source>
        <dbReference type="ARBA" id="ARBA00029447"/>
    </source>
</evidence>
<dbReference type="Pfam" id="PF12729">
    <property type="entry name" value="4HB_MCP_1"/>
    <property type="match status" value="1"/>
</dbReference>
<evidence type="ECO:0000259" key="7">
    <source>
        <dbReference type="PROSITE" id="PS50885"/>
    </source>
</evidence>
<evidence type="ECO:0000259" key="6">
    <source>
        <dbReference type="PROSITE" id="PS50111"/>
    </source>
</evidence>
<dbReference type="KEGG" id="rca:Rcas_3201"/>
<dbReference type="InterPro" id="IPR024478">
    <property type="entry name" value="HlyB_4HB_MCP"/>
</dbReference>
<keyword evidence="1 3" id="KW-0807">Transducer</keyword>
<dbReference type="Proteomes" id="UP000000263">
    <property type="component" value="Chromosome"/>
</dbReference>
<evidence type="ECO:0000256" key="1">
    <source>
        <dbReference type="ARBA" id="ARBA00023224"/>
    </source>
</evidence>
<evidence type="ECO:0000313" key="9">
    <source>
        <dbReference type="Proteomes" id="UP000000263"/>
    </source>
</evidence>
<dbReference type="OrthoDB" id="2489132at2"/>
<dbReference type="EMBL" id="CP000804">
    <property type="protein sequence ID" value="ABU59255.1"/>
    <property type="molecule type" value="Genomic_DNA"/>
</dbReference>
<evidence type="ECO:0000313" key="8">
    <source>
        <dbReference type="EMBL" id="ABU59255.1"/>
    </source>
</evidence>
<feature type="domain" description="HAMP" evidence="7">
    <location>
        <begin position="279"/>
        <end position="331"/>
    </location>
</feature>
<evidence type="ECO:0000256" key="4">
    <source>
        <dbReference type="SAM" id="Coils"/>
    </source>
</evidence>
<keyword evidence="4" id="KW-0175">Coiled coil</keyword>
<name>A7NNW1_ROSCS</name>
<dbReference type="eggNOG" id="COG2972">
    <property type="taxonomic scope" value="Bacteria"/>
</dbReference>
<evidence type="ECO:0000256" key="3">
    <source>
        <dbReference type="PROSITE-ProRule" id="PRU00284"/>
    </source>
</evidence>
<sequence>MKLSIRTKLLGAFGVTLALMVILGIVTLYQMEQMNDRARHLSDNIVPATRTASDMRRIVNRHRSLAAVRIADPRPEQLTRTNVERRELETDMDALLQKYETFIVTDIERDLYNRIRENWTAYVGEIGKGVFGAEDLQAALISFNGLKPLFDQLHQDTTALEQENNRQALEATGIVQEAYHNARATITGLLIGALVISAVIGIALSSVIARNIGRLIDATNAVAQGDLSRVVEAPSGDEIGALAVAYNEMVASLRTSRAAEAEARDAEAKLRQAEIESRRVLEATVAEYLAFTQRIADGDLSRRLEVRQNGALGQLGEGLNAMVASLHAMTLQIQQANAAIASAAAEILAATTQQAASATEQSAAITQTSTTIEEVKAIALQTARQAAQVAQDSQTALQMARQGAKAVEETVNGMGQIRARVESIAQTILSLAEQTQAISAITTTVAELADQSNLLALNAAIEAARAGEQGKSFAVVAQHVRDLAERSKAATVQVREILSDIQRATNAAVMVTEEGTKGVEQGVTLATRAGQVIHQMSGEVESGAQANVQMAAAAQQQTAGMDQIAQAMTSIQQATTQALASTRQAERAAQDLHTLAQSLQKTIAKYRL</sequence>
<keyword evidence="5" id="KW-0472">Membrane</keyword>
<feature type="transmembrane region" description="Helical" evidence="5">
    <location>
        <begin position="12"/>
        <end position="29"/>
    </location>
</feature>
<dbReference type="InterPro" id="IPR004089">
    <property type="entry name" value="MCPsignal_dom"/>
</dbReference>
<dbReference type="InterPro" id="IPR003660">
    <property type="entry name" value="HAMP_dom"/>
</dbReference>
<proteinExistence type="inferred from homology"/>